<organism evidence="4">
    <name type="scientific">Triatoma infestans</name>
    <name type="common">Assassin bug</name>
    <dbReference type="NCBI Taxonomy" id="30076"/>
    <lineage>
        <taxon>Eukaryota</taxon>
        <taxon>Metazoa</taxon>
        <taxon>Ecdysozoa</taxon>
        <taxon>Arthropoda</taxon>
        <taxon>Hexapoda</taxon>
        <taxon>Insecta</taxon>
        <taxon>Pterygota</taxon>
        <taxon>Neoptera</taxon>
        <taxon>Paraneoptera</taxon>
        <taxon>Hemiptera</taxon>
        <taxon>Heteroptera</taxon>
        <taxon>Panheteroptera</taxon>
        <taxon>Cimicomorpha</taxon>
        <taxon>Reduviidae</taxon>
        <taxon>Triatominae</taxon>
        <taxon>Triatoma</taxon>
    </lineage>
</organism>
<keyword evidence="3" id="KW-0964">Secreted</keyword>
<evidence type="ECO:0000256" key="1">
    <source>
        <dbReference type="ARBA" id="ARBA00004613"/>
    </source>
</evidence>
<dbReference type="Gene3D" id="2.120.10.30">
    <property type="entry name" value="TolB, C-terminal domain"/>
    <property type="match status" value="1"/>
</dbReference>
<comment type="subcellular location">
    <subcellularLocation>
        <location evidence="1">Secreted</location>
    </subcellularLocation>
</comment>
<name>A0A161M3Y9_TRIIF</name>
<sequence>GWFTNRCYDDSVHNAVDLVVDLKNTLWVLDTGIINTLTSPKVVDSPRVVGYCLKTAKVAQIVNLSPFVTEKTRFQYIQAETYQGKTYIYVSDAGTNSIIVWDTSKGCGFKILLP</sequence>
<evidence type="ECO:0000313" key="4">
    <source>
        <dbReference type="EMBL" id="JAR98864.1"/>
    </source>
</evidence>
<dbReference type="InterPro" id="IPR017996">
    <property type="entry name" value="MRJP/yellow-related"/>
</dbReference>
<reference evidence="4" key="2">
    <citation type="journal article" date="2017" name="J. Med. Entomol.">
        <title>Transcriptome Analysis of the Triatoma infestans (Hemiptera: Reduviidae) Integument.</title>
        <authorList>
            <person name="Calderon-Fernandez G.M."/>
            <person name="Moriconi D.E."/>
            <person name="Dulbecco A.B."/>
            <person name="Juarez M.P."/>
        </authorList>
    </citation>
    <scope>NUCLEOTIDE SEQUENCE</scope>
    <source>
        <strain evidence="4">Int1</strain>
        <tissue evidence="4">Integument</tissue>
    </source>
</reference>
<comment type="similarity">
    <text evidence="2">Belongs to the major royal jelly protein family.</text>
</comment>
<dbReference type="SUPFAM" id="SSF63825">
    <property type="entry name" value="YWTD domain"/>
    <property type="match status" value="1"/>
</dbReference>
<dbReference type="EMBL" id="GEMB01004413">
    <property type="protein sequence ID" value="JAR98864.1"/>
    <property type="molecule type" value="Transcribed_RNA"/>
</dbReference>
<feature type="non-terminal residue" evidence="4">
    <location>
        <position position="114"/>
    </location>
</feature>
<feature type="non-terminal residue" evidence="4">
    <location>
        <position position="1"/>
    </location>
</feature>
<dbReference type="PANTHER" id="PTHR10009">
    <property type="entry name" value="PROTEIN YELLOW-RELATED"/>
    <property type="match status" value="1"/>
</dbReference>
<reference evidence="4" key="1">
    <citation type="submission" date="2016-04" db="EMBL/GenBank/DDBJ databases">
        <authorList>
            <person name="Calderon-Fernandez G.M.Sr."/>
        </authorList>
    </citation>
    <scope>NUCLEOTIDE SEQUENCE</scope>
    <source>
        <strain evidence="4">Int1</strain>
        <tissue evidence="4">Integument</tissue>
    </source>
</reference>
<proteinExistence type="inferred from homology"/>
<dbReference type="Pfam" id="PF03022">
    <property type="entry name" value="MRJP"/>
    <property type="match status" value="1"/>
</dbReference>
<dbReference type="AlphaFoldDB" id="A0A161M3Y9"/>
<dbReference type="GO" id="GO:0005576">
    <property type="term" value="C:extracellular region"/>
    <property type="evidence" value="ECO:0007669"/>
    <property type="project" value="UniProtKB-SubCell"/>
</dbReference>
<evidence type="ECO:0000256" key="3">
    <source>
        <dbReference type="ARBA" id="ARBA00022525"/>
    </source>
</evidence>
<protein>
    <submittedName>
        <fullName evidence="4">Yellow g2</fullName>
    </submittedName>
</protein>
<dbReference type="InterPro" id="IPR011042">
    <property type="entry name" value="6-blade_b-propeller_TolB-like"/>
</dbReference>
<evidence type="ECO:0000256" key="2">
    <source>
        <dbReference type="ARBA" id="ARBA00009127"/>
    </source>
</evidence>
<dbReference type="PANTHER" id="PTHR10009:SF8">
    <property type="entry name" value="IP19120P"/>
    <property type="match status" value="1"/>
</dbReference>
<accession>A0A161M3Y9</accession>